<dbReference type="InterPro" id="IPR003439">
    <property type="entry name" value="ABC_transporter-like_ATP-bd"/>
</dbReference>
<dbReference type="InterPro" id="IPR039421">
    <property type="entry name" value="Type_1_exporter"/>
</dbReference>
<dbReference type="Proteomes" id="UP000002881">
    <property type="component" value="Chromosome"/>
</dbReference>
<feature type="domain" description="ABC transporter" evidence="8">
    <location>
        <begin position="338"/>
        <end position="568"/>
    </location>
</feature>
<feature type="domain" description="ABC transmembrane type-1" evidence="9">
    <location>
        <begin position="24"/>
        <end position="306"/>
    </location>
</feature>
<dbReference type="PROSITE" id="PS00211">
    <property type="entry name" value="ABC_TRANSPORTER_1"/>
    <property type="match status" value="1"/>
</dbReference>
<feature type="transmembrane region" description="Helical" evidence="7">
    <location>
        <begin position="60"/>
        <end position="81"/>
    </location>
</feature>
<feature type="transmembrane region" description="Helical" evidence="7">
    <location>
        <begin position="24"/>
        <end position="48"/>
    </location>
</feature>
<keyword evidence="5 7" id="KW-1133">Transmembrane helix</keyword>
<dbReference type="GO" id="GO:0005524">
    <property type="term" value="F:ATP binding"/>
    <property type="evidence" value="ECO:0007669"/>
    <property type="project" value="UniProtKB-KW"/>
</dbReference>
<dbReference type="InterPro" id="IPR027417">
    <property type="entry name" value="P-loop_NTPase"/>
</dbReference>
<gene>
    <name evidence="10" type="ORF">Theba_2648</name>
</gene>
<dbReference type="SMART" id="SM00382">
    <property type="entry name" value="AAA"/>
    <property type="match status" value="1"/>
</dbReference>
<protein>
    <submittedName>
        <fullName evidence="10">ABC-type multidrug transport system, ATPase and permease component</fullName>
    </submittedName>
</protein>
<dbReference type="GO" id="GO:0005886">
    <property type="term" value="C:plasma membrane"/>
    <property type="evidence" value="ECO:0007669"/>
    <property type="project" value="UniProtKB-SubCell"/>
</dbReference>
<dbReference type="STRING" id="660470.Theba_2648"/>
<evidence type="ECO:0000256" key="2">
    <source>
        <dbReference type="ARBA" id="ARBA00022692"/>
    </source>
</evidence>
<dbReference type="HOGENOM" id="CLU_000604_84_3_0"/>
<dbReference type="Pfam" id="PF00005">
    <property type="entry name" value="ABC_tran"/>
    <property type="match status" value="1"/>
</dbReference>
<dbReference type="KEGG" id="mpg:Theba_2648"/>
<keyword evidence="6 7" id="KW-0472">Membrane</keyword>
<dbReference type="eggNOG" id="COG1132">
    <property type="taxonomic scope" value="Bacteria"/>
</dbReference>
<keyword evidence="3" id="KW-0547">Nucleotide-binding</keyword>
<evidence type="ECO:0000256" key="3">
    <source>
        <dbReference type="ARBA" id="ARBA00022741"/>
    </source>
</evidence>
<evidence type="ECO:0000313" key="10">
    <source>
        <dbReference type="EMBL" id="AFK08248.1"/>
    </source>
</evidence>
<keyword evidence="11" id="KW-1185">Reference proteome</keyword>
<reference evidence="10 11" key="1">
    <citation type="journal article" date="2012" name="Genome Biol. Evol.">
        <title>Genome Sequence of the Mesophilic Thermotogales Bacterium Mesotoga prima MesG1.Ag.4.2 Reveals the Largest Thermotogales Genome To Date.</title>
        <authorList>
            <person name="Zhaxybayeva O."/>
            <person name="Swithers K.S."/>
            <person name="Foght J."/>
            <person name="Green A.G."/>
            <person name="Bruce D."/>
            <person name="Detter C."/>
            <person name="Han S."/>
            <person name="Teshima H."/>
            <person name="Han J."/>
            <person name="Woyke T."/>
            <person name="Pitluck S."/>
            <person name="Nolan M."/>
            <person name="Ivanova N."/>
            <person name="Pati A."/>
            <person name="Land M.L."/>
            <person name="Dlutek M."/>
            <person name="Doolittle W.F."/>
            <person name="Noll K.M."/>
            <person name="Nesbo C.L."/>
        </authorList>
    </citation>
    <scope>NUCLEOTIDE SEQUENCE [LARGE SCALE GENOMIC DNA]</scope>
    <source>
        <strain evidence="11">mesG1.Ag.4.2</strain>
    </source>
</reference>
<dbReference type="Pfam" id="PF00664">
    <property type="entry name" value="ABC_membrane"/>
    <property type="match status" value="1"/>
</dbReference>
<evidence type="ECO:0000256" key="6">
    <source>
        <dbReference type="ARBA" id="ARBA00023136"/>
    </source>
</evidence>
<comment type="subcellular location">
    <subcellularLocation>
        <location evidence="1">Cell membrane</location>
        <topology evidence="1">Multi-pass membrane protein</topology>
    </subcellularLocation>
</comment>
<dbReference type="InterPro" id="IPR017871">
    <property type="entry name" value="ABC_transporter-like_CS"/>
</dbReference>
<feature type="transmembrane region" description="Helical" evidence="7">
    <location>
        <begin position="130"/>
        <end position="159"/>
    </location>
</feature>
<dbReference type="PANTHER" id="PTHR43394:SF1">
    <property type="entry name" value="ATP-BINDING CASSETTE SUB-FAMILY B MEMBER 10, MITOCHONDRIAL"/>
    <property type="match status" value="1"/>
</dbReference>
<dbReference type="InterPro" id="IPR011527">
    <property type="entry name" value="ABC1_TM_dom"/>
</dbReference>
<dbReference type="CDD" id="cd07346">
    <property type="entry name" value="ABC_6TM_exporters"/>
    <property type="match status" value="1"/>
</dbReference>
<accession>I2F8J5</accession>
<evidence type="ECO:0000256" key="4">
    <source>
        <dbReference type="ARBA" id="ARBA00022840"/>
    </source>
</evidence>
<evidence type="ECO:0000259" key="8">
    <source>
        <dbReference type="PROSITE" id="PS50893"/>
    </source>
</evidence>
<dbReference type="InterPro" id="IPR003593">
    <property type="entry name" value="AAA+_ATPase"/>
</dbReference>
<sequence length="574" mass="64320" precursor="true">MENEKKTVRRFVFKLFKVYWKRELLAAVLVGVMIALAVVFPLLIRLLIDVVIPSGDMDLLVKYVLLVVGLWFGSLIFTYFGEVVFETTALMAKSDLRKQLLEKMFVLPFDFFHKNKTGELVSRLISDLELVGTVIAQVFPILLLGVVQITAILAIMFAFNWKLTLLPLGFIVFSFLVIMFFNIMVEKRSKVEREKFGELAGVTSNIIDNMKLIRIAMPFAWVMNFFDRFQGDHIYAGKRFIKSIKIAGTLKTSINGLISFSLLAYGGYLVMKGEITVGILMTFWAYVQSLFNPIQLLMQVNILLRQSWGGLLRTIEVLEAPEEERSNSSPKLEDVRSISLENIAFGYGNKQILKGLSLELRKGEITTLVGESGAGKTTTLNILMGLQKPQSGTIYINGDPVSNSALLRPYIGFVEQTPTLFEKCTLLENITLGRSISKASLENIFERTNLDVLLRRFENGLDTLVADIQLSGGERQLVALARALVSNPRLLILDEITANIDSKTEEIIQNTLLGLRSEGIIVLMVAHRLSTVLLSDRVALISNGVIVASGTHNELLKTSSEYKKLYSLQLIKDE</sequence>
<feature type="transmembrane region" description="Helical" evidence="7">
    <location>
        <begin position="165"/>
        <end position="185"/>
    </location>
</feature>
<dbReference type="Gene3D" id="3.40.50.300">
    <property type="entry name" value="P-loop containing nucleotide triphosphate hydrolases"/>
    <property type="match status" value="1"/>
</dbReference>
<evidence type="ECO:0000259" key="9">
    <source>
        <dbReference type="PROSITE" id="PS50929"/>
    </source>
</evidence>
<evidence type="ECO:0000256" key="7">
    <source>
        <dbReference type="SAM" id="Phobius"/>
    </source>
</evidence>
<dbReference type="InterPro" id="IPR036640">
    <property type="entry name" value="ABC1_TM_sf"/>
</dbReference>
<evidence type="ECO:0000256" key="5">
    <source>
        <dbReference type="ARBA" id="ARBA00022989"/>
    </source>
</evidence>
<proteinExistence type="predicted"/>
<dbReference type="EMBL" id="CP003532">
    <property type="protein sequence ID" value="AFK08248.1"/>
    <property type="molecule type" value="Genomic_DNA"/>
</dbReference>
<dbReference type="GeneID" id="87108347"/>
<dbReference type="Gene3D" id="1.20.1560.10">
    <property type="entry name" value="ABC transporter type 1, transmembrane domain"/>
    <property type="match status" value="1"/>
</dbReference>
<name>I2F8J5_9BACT</name>
<dbReference type="AlphaFoldDB" id="I2F8J5"/>
<dbReference type="PROSITE" id="PS50893">
    <property type="entry name" value="ABC_TRANSPORTER_2"/>
    <property type="match status" value="1"/>
</dbReference>
<dbReference type="PROSITE" id="PS50929">
    <property type="entry name" value="ABC_TM1F"/>
    <property type="match status" value="1"/>
</dbReference>
<organism evidence="10 11">
    <name type="scientific">Mesotoga prima MesG1.Ag.4.2</name>
    <dbReference type="NCBI Taxonomy" id="660470"/>
    <lineage>
        <taxon>Bacteria</taxon>
        <taxon>Thermotogati</taxon>
        <taxon>Thermotogota</taxon>
        <taxon>Thermotogae</taxon>
        <taxon>Kosmotogales</taxon>
        <taxon>Kosmotogaceae</taxon>
        <taxon>Mesotoga</taxon>
    </lineage>
</organism>
<dbReference type="SUPFAM" id="SSF52540">
    <property type="entry name" value="P-loop containing nucleoside triphosphate hydrolases"/>
    <property type="match status" value="1"/>
</dbReference>
<evidence type="ECO:0000256" key="1">
    <source>
        <dbReference type="ARBA" id="ARBA00004651"/>
    </source>
</evidence>
<dbReference type="RefSeq" id="WP_006487248.1">
    <property type="nucleotide sequence ID" value="NC_017934.1"/>
</dbReference>
<keyword evidence="2 7" id="KW-0812">Transmembrane</keyword>
<evidence type="ECO:0000313" key="11">
    <source>
        <dbReference type="Proteomes" id="UP000002881"/>
    </source>
</evidence>
<dbReference type="PANTHER" id="PTHR43394">
    <property type="entry name" value="ATP-DEPENDENT PERMEASE MDL1, MITOCHONDRIAL"/>
    <property type="match status" value="1"/>
</dbReference>
<dbReference type="SUPFAM" id="SSF90123">
    <property type="entry name" value="ABC transporter transmembrane region"/>
    <property type="match status" value="1"/>
</dbReference>
<dbReference type="GO" id="GO:0015421">
    <property type="term" value="F:ABC-type oligopeptide transporter activity"/>
    <property type="evidence" value="ECO:0007669"/>
    <property type="project" value="TreeGrafter"/>
</dbReference>
<keyword evidence="4" id="KW-0067">ATP-binding</keyword>
<dbReference type="GO" id="GO:0016887">
    <property type="term" value="F:ATP hydrolysis activity"/>
    <property type="evidence" value="ECO:0007669"/>
    <property type="project" value="InterPro"/>
</dbReference>